<comment type="similarity">
    <text evidence="12 13">Belongs to the DnaG primase family.</text>
</comment>
<dbReference type="Proteomes" id="UP000516117">
    <property type="component" value="Chromosome"/>
</dbReference>
<comment type="function">
    <text evidence="12 13">RNA polymerase that catalyzes the synthesis of short RNA molecules used as primers for DNA polymerase during DNA replication.</text>
</comment>
<dbReference type="SUPFAM" id="SSF56731">
    <property type="entry name" value="DNA primase core"/>
    <property type="match status" value="1"/>
</dbReference>
<dbReference type="FunFam" id="3.90.580.10:FF:000001">
    <property type="entry name" value="DNA primase"/>
    <property type="match status" value="1"/>
</dbReference>
<evidence type="ECO:0000256" key="8">
    <source>
        <dbReference type="ARBA" id="ARBA00022833"/>
    </source>
</evidence>
<dbReference type="InterPro" id="IPR034151">
    <property type="entry name" value="TOPRIM_DnaG_bac"/>
</dbReference>
<feature type="zinc finger region" description="CHC2-type" evidence="12 14">
    <location>
        <begin position="41"/>
        <end position="65"/>
    </location>
</feature>
<evidence type="ECO:0000256" key="10">
    <source>
        <dbReference type="ARBA" id="ARBA00023125"/>
    </source>
</evidence>
<dbReference type="EC" id="2.7.7.101" evidence="12"/>
<dbReference type="GO" id="GO:0008270">
    <property type="term" value="F:zinc ion binding"/>
    <property type="evidence" value="ECO:0007669"/>
    <property type="project" value="UniProtKB-UniRule"/>
</dbReference>
<dbReference type="PROSITE" id="PS50880">
    <property type="entry name" value="TOPRIM"/>
    <property type="match status" value="1"/>
</dbReference>
<keyword evidence="8 12" id="KW-0862">Zinc</keyword>
<dbReference type="GO" id="GO:0005737">
    <property type="term" value="C:cytoplasm"/>
    <property type="evidence" value="ECO:0007669"/>
    <property type="project" value="TreeGrafter"/>
</dbReference>
<dbReference type="PANTHER" id="PTHR30313:SF2">
    <property type="entry name" value="DNA PRIMASE"/>
    <property type="match status" value="1"/>
</dbReference>
<evidence type="ECO:0000256" key="6">
    <source>
        <dbReference type="ARBA" id="ARBA00022723"/>
    </source>
</evidence>
<dbReference type="SUPFAM" id="SSF57783">
    <property type="entry name" value="Zinc beta-ribbon"/>
    <property type="match status" value="1"/>
</dbReference>
<dbReference type="InterPro" id="IPR013264">
    <property type="entry name" value="DNAG_N"/>
</dbReference>
<comment type="subunit">
    <text evidence="12">Monomer. Interacts with DnaB.</text>
</comment>
<evidence type="ECO:0000256" key="14">
    <source>
        <dbReference type="PIRSR" id="PIRSR002811-1"/>
    </source>
</evidence>
<sequence length="611" mass="67749">MAGRIHEEDIASVRERSRIEDVVGDYVALRNAGGGALKGLCPFHDEKTPSFQVTPARGLYYCFGCQVGGDVIDFLQRQQNLSFVEAVQVLADRAAITLRIEDDGTTRQPGLRKQILEANDAAREFFAAQLDSPEAIEGRRFLAGRDFDRDIALRFSIGYAPRHGRALTQTLRGKGFSEEVLKAAGLSRDGGRDFFVGRVLWPIRDSAQATLGFGARRIYDDDRMPAKYLNTPESPVYKKSQVLYGLDLARREIGRRSQAVIVEGYTDVMAAHLAGVETAVASCGTAFGDDHARLLQRLMGRTDGLHGEVIFTFDGDKAGQAAALKVFKGDQNFISQTYVAIEPTGLDPCDLRMQHGEAALRELVARRVPLYRFVMSNIAKGYDLDRAEGRLAAAREAVALLGSIRDKSLVDQYMRELAGVLGMDIEEVRREGASVRRQAANAPHHEPLDGPEPPEGDAAGMPNPADPALLAERDTLKLMLQHPLLFDAAWNSATPDDFTHPGYVAVFGLIAANPFGEDWTERLRAAAQSEQLQQLLLALLVEPLVMEADESYALKHTSQLRLDRVRRELRDLKSRIQRTDPIEEAASHRAQFVQLTELERQRRELLAILHD</sequence>
<dbReference type="KEGG" id="tdf:H9L22_06470"/>
<dbReference type="Pfam" id="PF08275">
    <property type="entry name" value="DNAG_N"/>
    <property type="match status" value="1"/>
</dbReference>
<evidence type="ECO:0000256" key="1">
    <source>
        <dbReference type="ARBA" id="ARBA00022478"/>
    </source>
</evidence>
<keyword evidence="9" id="KW-0460">Magnesium</keyword>
<keyword evidence="3 12" id="KW-0808">Transferase</keyword>
<protein>
    <recommendedName>
        <fullName evidence="12 13">DNA primase</fullName>
        <ecNumber evidence="12">2.7.7.101</ecNumber>
    </recommendedName>
</protein>
<dbReference type="Pfam" id="PF13662">
    <property type="entry name" value="Toprim_4"/>
    <property type="match status" value="1"/>
</dbReference>
<dbReference type="InterPro" id="IPR013173">
    <property type="entry name" value="DNA_primase_DnaG_DnaB-bd_dom"/>
</dbReference>
<dbReference type="Gene3D" id="3.90.580.10">
    <property type="entry name" value="Zinc finger, CHC2-type domain"/>
    <property type="match status" value="1"/>
</dbReference>
<keyword evidence="5 12" id="KW-0235">DNA replication</keyword>
<dbReference type="AlphaFoldDB" id="A0A7H0H8V1"/>
<keyword evidence="4 12" id="KW-0548">Nucleotidyltransferase</keyword>
<dbReference type="GO" id="GO:0000428">
    <property type="term" value="C:DNA-directed RNA polymerase complex"/>
    <property type="evidence" value="ECO:0007669"/>
    <property type="project" value="UniProtKB-KW"/>
</dbReference>
<dbReference type="InterPro" id="IPR006295">
    <property type="entry name" value="DNA_primase_DnaG"/>
</dbReference>
<dbReference type="SMART" id="SM00493">
    <property type="entry name" value="TOPRIM"/>
    <property type="match status" value="1"/>
</dbReference>
<name>A0A7H0H8V1_9ACTN</name>
<dbReference type="PIRSF" id="PIRSF002811">
    <property type="entry name" value="DnaG"/>
    <property type="match status" value="1"/>
</dbReference>
<feature type="region of interest" description="Disordered" evidence="15">
    <location>
        <begin position="432"/>
        <end position="467"/>
    </location>
</feature>
<dbReference type="InterPro" id="IPR037068">
    <property type="entry name" value="DNA_primase_core_N_sf"/>
</dbReference>
<dbReference type="RefSeq" id="WP_187722066.1">
    <property type="nucleotide sequence ID" value="NZ_BAABBL010000003.1"/>
</dbReference>
<dbReference type="GO" id="GO:0003677">
    <property type="term" value="F:DNA binding"/>
    <property type="evidence" value="ECO:0007669"/>
    <property type="project" value="UniProtKB-KW"/>
</dbReference>
<evidence type="ECO:0000256" key="5">
    <source>
        <dbReference type="ARBA" id="ARBA00022705"/>
    </source>
</evidence>
<evidence type="ECO:0000256" key="11">
    <source>
        <dbReference type="ARBA" id="ARBA00023163"/>
    </source>
</evidence>
<organism evidence="17 18">
    <name type="scientific">Tessaracoccus defluvii</name>
    <dbReference type="NCBI Taxonomy" id="1285901"/>
    <lineage>
        <taxon>Bacteria</taxon>
        <taxon>Bacillati</taxon>
        <taxon>Actinomycetota</taxon>
        <taxon>Actinomycetes</taxon>
        <taxon>Propionibacteriales</taxon>
        <taxon>Propionibacteriaceae</taxon>
        <taxon>Tessaracoccus</taxon>
    </lineage>
</organism>
<evidence type="ECO:0000256" key="2">
    <source>
        <dbReference type="ARBA" id="ARBA00022515"/>
    </source>
</evidence>
<keyword evidence="10 12" id="KW-0238">DNA-binding</keyword>
<feature type="domain" description="Toprim" evidence="16">
    <location>
        <begin position="257"/>
        <end position="343"/>
    </location>
</feature>
<keyword evidence="2 12" id="KW-0639">Primosome</keyword>
<dbReference type="EMBL" id="CP060789">
    <property type="protein sequence ID" value="QNP56967.1"/>
    <property type="molecule type" value="Genomic_DNA"/>
</dbReference>
<dbReference type="GO" id="GO:0006269">
    <property type="term" value="P:DNA replication, synthesis of primer"/>
    <property type="evidence" value="ECO:0007669"/>
    <property type="project" value="UniProtKB-UniRule"/>
</dbReference>
<reference evidence="17 18" key="1">
    <citation type="submission" date="2020-08" db="EMBL/GenBank/DDBJ databases">
        <title>Genome sequence of Tessaracoccus defluvii JCM 17540T.</title>
        <authorList>
            <person name="Hyun D.-W."/>
            <person name="Bae J.-W."/>
        </authorList>
    </citation>
    <scope>NUCLEOTIDE SEQUENCE [LARGE SCALE GENOMIC DNA]</scope>
    <source>
        <strain evidence="17 18">JCM 17540</strain>
    </source>
</reference>
<evidence type="ECO:0000313" key="17">
    <source>
        <dbReference type="EMBL" id="QNP56967.1"/>
    </source>
</evidence>
<dbReference type="InterPro" id="IPR030846">
    <property type="entry name" value="DnaG_bac"/>
</dbReference>
<keyword evidence="7 12" id="KW-0863">Zinc-finger</keyword>
<gene>
    <name evidence="12" type="primary">dnaG</name>
    <name evidence="17" type="ORF">H9L22_06470</name>
</gene>
<dbReference type="InterPro" id="IPR019475">
    <property type="entry name" value="DNA_primase_DnaB-bd"/>
</dbReference>
<dbReference type="InterPro" id="IPR036977">
    <property type="entry name" value="DNA_primase_Znf_CHC2"/>
</dbReference>
<dbReference type="NCBIfam" id="TIGR01391">
    <property type="entry name" value="dnaG"/>
    <property type="match status" value="1"/>
</dbReference>
<comment type="domain">
    <text evidence="12">Contains an N-terminal zinc-binding domain, a central core domain that contains the primase activity, and a C-terminal DnaB-binding domain.</text>
</comment>
<evidence type="ECO:0000256" key="12">
    <source>
        <dbReference type="HAMAP-Rule" id="MF_00974"/>
    </source>
</evidence>
<dbReference type="HAMAP" id="MF_00974">
    <property type="entry name" value="DNA_primase_DnaG"/>
    <property type="match status" value="1"/>
</dbReference>
<evidence type="ECO:0000256" key="4">
    <source>
        <dbReference type="ARBA" id="ARBA00022695"/>
    </source>
</evidence>
<keyword evidence="11 12" id="KW-0804">Transcription</keyword>
<evidence type="ECO:0000256" key="15">
    <source>
        <dbReference type="SAM" id="MobiDB-lite"/>
    </source>
</evidence>
<accession>A0A7H0H8V1</accession>
<dbReference type="CDD" id="cd03364">
    <property type="entry name" value="TOPRIM_DnaG_primases"/>
    <property type="match status" value="1"/>
</dbReference>
<proteinExistence type="inferred from homology"/>
<dbReference type="GO" id="GO:1990077">
    <property type="term" value="C:primosome complex"/>
    <property type="evidence" value="ECO:0007669"/>
    <property type="project" value="UniProtKB-KW"/>
</dbReference>
<dbReference type="Gene3D" id="3.40.1360.10">
    <property type="match status" value="1"/>
</dbReference>
<evidence type="ECO:0000256" key="13">
    <source>
        <dbReference type="PIRNR" id="PIRNR002811"/>
    </source>
</evidence>
<dbReference type="GO" id="GO:0003899">
    <property type="term" value="F:DNA-directed RNA polymerase activity"/>
    <property type="evidence" value="ECO:0007669"/>
    <property type="project" value="UniProtKB-UniRule"/>
</dbReference>
<evidence type="ECO:0000256" key="3">
    <source>
        <dbReference type="ARBA" id="ARBA00022679"/>
    </source>
</evidence>
<dbReference type="Pfam" id="PF01807">
    <property type="entry name" value="Zn_ribbon_DnaG"/>
    <property type="match status" value="1"/>
</dbReference>
<dbReference type="Pfam" id="PF08278">
    <property type="entry name" value="DnaG_DnaB_bind"/>
    <property type="match status" value="1"/>
</dbReference>
<evidence type="ECO:0000259" key="16">
    <source>
        <dbReference type="PROSITE" id="PS50880"/>
    </source>
</evidence>
<dbReference type="PANTHER" id="PTHR30313">
    <property type="entry name" value="DNA PRIMASE"/>
    <property type="match status" value="1"/>
</dbReference>
<comment type="catalytic activity">
    <reaction evidence="12">
        <text>ssDNA + n NTP = ssDNA/pppN(pN)n-1 hybrid + (n-1) diphosphate.</text>
        <dbReference type="EC" id="2.7.7.101"/>
    </reaction>
</comment>
<keyword evidence="1 12" id="KW-0240">DNA-directed RNA polymerase</keyword>
<comment type="cofactor">
    <cofactor evidence="12 13 14">
        <name>Zn(2+)</name>
        <dbReference type="ChEBI" id="CHEBI:29105"/>
    </cofactor>
    <text evidence="12 13 14">Binds 1 zinc ion per monomer.</text>
</comment>
<dbReference type="Pfam" id="PF10410">
    <property type="entry name" value="DnaB_bind"/>
    <property type="match status" value="1"/>
</dbReference>
<dbReference type="Gene3D" id="3.90.980.10">
    <property type="entry name" value="DNA primase, catalytic core, N-terminal domain"/>
    <property type="match status" value="1"/>
</dbReference>
<dbReference type="InterPro" id="IPR006171">
    <property type="entry name" value="TOPRIM_dom"/>
</dbReference>
<dbReference type="InterPro" id="IPR002694">
    <property type="entry name" value="Znf_CHC2"/>
</dbReference>
<evidence type="ECO:0000256" key="9">
    <source>
        <dbReference type="ARBA" id="ARBA00022842"/>
    </source>
</evidence>
<dbReference type="InterPro" id="IPR050219">
    <property type="entry name" value="DnaG_primase"/>
</dbReference>
<evidence type="ECO:0000313" key="18">
    <source>
        <dbReference type="Proteomes" id="UP000516117"/>
    </source>
</evidence>
<keyword evidence="18" id="KW-1185">Reference proteome</keyword>
<dbReference type="SMART" id="SM00766">
    <property type="entry name" value="DnaG_DnaB_bind"/>
    <property type="match status" value="1"/>
</dbReference>
<evidence type="ECO:0000256" key="7">
    <source>
        <dbReference type="ARBA" id="ARBA00022771"/>
    </source>
</evidence>
<dbReference type="SMART" id="SM00400">
    <property type="entry name" value="ZnF_CHCC"/>
    <property type="match status" value="1"/>
</dbReference>
<keyword evidence="6 12" id="KW-0479">Metal-binding</keyword>